<protein>
    <recommendedName>
        <fullName evidence="4">DUF507 domain protein</fullName>
    </recommendedName>
</protein>
<accession>A0A1W6BY51</accession>
<dbReference type="InterPro" id="IPR007463">
    <property type="entry name" value="DUF507"/>
</dbReference>
<dbReference type="STRING" id="1121267.CCUN_1430"/>
<feature type="coiled-coil region" evidence="1">
    <location>
        <begin position="24"/>
        <end position="73"/>
    </location>
</feature>
<reference evidence="2 3" key="1">
    <citation type="submission" date="2017-04" db="EMBL/GenBank/DDBJ databases">
        <title>Complete genome sequence of the Campylobacter cuniculorum type strain LMG24588.</title>
        <authorList>
            <person name="Miller W.G."/>
            <person name="Yee E."/>
            <person name="Revez J."/>
            <person name="Bono J.L."/>
            <person name="Rossi M."/>
        </authorList>
    </citation>
    <scope>NUCLEOTIDE SEQUENCE [LARGE SCALE GENOMIC DNA]</scope>
    <source>
        <strain evidence="2 3">LMG 24588</strain>
    </source>
</reference>
<evidence type="ECO:0008006" key="4">
    <source>
        <dbReference type="Google" id="ProtNLM"/>
    </source>
</evidence>
<dbReference type="Proteomes" id="UP000192902">
    <property type="component" value="Chromosome"/>
</dbReference>
<proteinExistence type="predicted"/>
<gene>
    <name evidence="2" type="ORF">CCUN_1430</name>
</gene>
<dbReference type="AlphaFoldDB" id="A0A1W6BY51"/>
<sequence>MRIKLPHIPYIANKIMLDIANSSFIEIKDQLEKLNQSVKNVLEKDAMNEKKLDERVKELLEEQEEEMELMQVDRKNMFWLVKKKLANDFGVILNSEDRHNHLAHQILNELIENDFINFVVSENRVKNLIFLSIENYLKIYEKLEDEVYDKISNYKTKPIPGSEEYELIFEKLYQEELRKKGMF</sequence>
<dbReference type="Pfam" id="PF04368">
    <property type="entry name" value="DUF507"/>
    <property type="match status" value="1"/>
</dbReference>
<name>A0A1W6BY51_9BACT</name>
<dbReference type="EMBL" id="CP020867">
    <property type="protein sequence ID" value="ARJ57018.1"/>
    <property type="molecule type" value="Genomic_DNA"/>
</dbReference>
<evidence type="ECO:0000256" key="1">
    <source>
        <dbReference type="SAM" id="Coils"/>
    </source>
</evidence>
<dbReference type="eggNOG" id="COG2952">
    <property type="taxonomic scope" value="Bacteria"/>
</dbReference>
<dbReference type="KEGG" id="ccun:CCUN_1430"/>
<dbReference type="OrthoDB" id="13157at2"/>
<organism evidence="2 3">
    <name type="scientific">Campylobacter cuniculorum DSM 23162 = LMG 24588</name>
    <dbReference type="NCBI Taxonomy" id="1121267"/>
    <lineage>
        <taxon>Bacteria</taxon>
        <taxon>Pseudomonadati</taxon>
        <taxon>Campylobacterota</taxon>
        <taxon>Epsilonproteobacteria</taxon>
        <taxon>Campylobacterales</taxon>
        <taxon>Campylobacteraceae</taxon>
        <taxon>Campylobacter</taxon>
    </lineage>
</organism>
<evidence type="ECO:0000313" key="3">
    <source>
        <dbReference type="Proteomes" id="UP000192902"/>
    </source>
</evidence>
<keyword evidence="1" id="KW-0175">Coiled coil</keyword>
<evidence type="ECO:0000313" key="2">
    <source>
        <dbReference type="EMBL" id="ARJ57018.1"/>
    </source>
</evidence>
<dbReference type="RefSeq" id="WP_027305193.1">
    <property type="nucleotide sequence ID" value="NZ_CP020867.1"/>
</dbReference>